<dbReference type="PROSITE" id="PS50887">
    <property type="entry name" value="GGDEF"/>
    <property type="match status" value="1"/>
</dbReference>
<proteinExistence type="predicted"/>
<dbReference type="EC" id="2.7.7.65" evidence="1"/>
<protein>
    <recommendedName>
        <fullName evidence="1">diguanylate cyclase</fullName>
        <ecNumber evidence="1">2.7.7.65</ecNumber>
    </recommendedName>
</protein>
<dbReference type="InterPro" id="IPR029787">
    <property type="entry name" value="Nucleotide_cyclase"/>
</dbReference>
<sequence length="348" mass="39065">MTRGDYLRNRVLLVAVVFTLLTPLWGVVDLLITPASIHTSLLLARLAMIGAFILVIVRGRRSATGLNGIRHLLATLILTPALFYLLVLLILGDHVNKQLFGYSFTPFLLIAFLSVFPLTLIESLGLGLILIALEVFSQYINGLIFTGEGWQDLWLMCLLLIISLWANFSAITSLLRLYRQASQDPLTGLLNRGVLMVDLARLIDRLHSDHRGRCVTHSLTLLMLDLDRFKRINDLHGHSTGDQVLKRFANILREESRKTDILARYGGEEFIVALPGTVRKNAIQVAERIRKRCENCSVRSLNGQDVNFTTSIGVAELRREENIETLLERVDARLYAAKAQGRNLVVTT</sequence>
<keyword evidence="5" id="KW-0548">Nucleotidyltransferase</keyword>
<dbReference type="PANTHER" id="PTHR45138">
    <property type="entry name" value="REGULATORY COMPONENTS OF SENSORY TRANSDUCTION SYSTEM"/>
    <property type="match status" value="1"/>
</dbReference>
<feature type="domain" description="GGDEF" evidence="4">
    <location>
        <begin position="217"/>
        <end position="348"/>
    </location>
</feature>
<evidence type="ECO:0000256" key="2">
    <source>
        <dbReference type="ARBA" id="ARBA00034247"/>
    </source>
</evidence>
<dbReference type="Proteomes" id="UP001589814">
    <property type="component" value="Unassembled WGS sequence"/>
</dbReference>
<dbReference type="InterPro" id="IPR000160">
    <property type="entry name" value="GGDEF_dom"/>
</dbReference>
<dbReference type="NCBIfam" id="TIGR00254">
    <property type="entry name" value="GGDEF"/>
    <property type="match status" value="1"/>
</dbReference>
<keyword evidence="3" id="KW-1133">Transmembrane helix</keyword>
<dbReference type="SUPFAM" id="SSF55073">
    <property type="entry name" value="Nucleotide cyclase"/>
    <property type="match status" value="1"/>
</dbReference>
<dbReference type="RefSeq" id="WP_019951645.1">
    <property type="nucleotide sequence ID" value="NZ_JBHLVX010000058.1"/>
</dbReference>
<dbReference type="SMART" id="SM00267">
    <property type="entry name" value="GGDEF"/>
    <property type="match status" value="1"/>
</dbReference>
<comment type="catalytic activity">
    <reaction evidence="2">
        <text>2 GTP = 3',3'-c-di-GMP + 2 diphosphate</text>
        <dbReference type="Rhea" id="RHEA:24898"/>
        <dbReference type="ChEBI" id="CHEBI:33019"/>
        <dbReference type="ChEBI" id="CHEBI:37565"/>
        <dbReference type="ChEBI" id="CHEBI:58805"/>
        <dbReference type="EC" id="2.7.7.65"/>
    </reaction>
</comment>
<dbReference type="Pfam" id="PF00990">
    <property type="entry name" value="GGDEF"/>
    <property type="match status" value="1"/>
</dbReference>
<evidence type="ECO:0000313" key="5">
    <source>
        <dbReference type="EMBL" id="MFC0269403.1"/>
    </source>
</evidence>
<evidence type="ECO:0000256" key="1">
    <source>
        <dbReference type="ARBA" id="ARBA00012528"/>
    </source>
</evidence>
<evidence type="ECO:0000313" key="6">
    <source>
        <dbReference type="Proteomes" id="UP001589814"/>
    </source>
</evidence>
<dbReference type="Gene3D" id="3.30.70.270">
    <property type="match status" value="1"/>
</dbReference>
<dbReference type="EMBL" id="JBHLVX010000058">
    <property type="protein sequence ID" value="MFC0269403.1"/>
    <property type="molecule type" value="Genomic_DNA"/>
</dbReference>
<dbReference type="CDD" id="cd01949">
    <property type="entry name" value="GGDEF"/>
    <property type="match status" value="1"/>
</dbReference>
<feature type="transmembrane region" description="Helical" evidence="3">
    <location>
        <begin position="69"/>
        <end position="91"/>
    </location>
</feature>
<keyword evidence="5" id="KW-0808">Transferase</keyword>
<dbReference type="GO" id="GO:0052621">
    <property type="term" value="F:diguanylate cyclase activity"/>
    <property type="evidence" value="ECO:0007669"/>
    <property type="project" value="UniProtKB-EC"/>
</dbReference>
<evidence type="ECO:0000259" key="4">
    <source>
        <dbReference type="PROSITE" id="PS50887"/>
    </source>
</evidence>
<feature type="transmembrane region" description="Helical" evidence="3">
    <location>
        <begin position="36"/>
        <end position="57"/>
    </location>
</feature>
<dbReference type="PANTHER" id="PTHR45138:SF9">
    <property type="entry name" value="DIGUANYLATE CYCLASE DGCM-RELATED"/>
    <property type="match status" value="1"/>
</dbReference>
<accession>A0ABV6G6X5</accession>
<reference evidence="5 6" key="1">
    <citation type="submission" date="2024-09" db="EMBL/GenBank/DDBJ databases">
        <authorList>
            <person name="Sun Q."/>
            <person name="Mori K."/>
        </authorList>
    </citation>
    <scope>NUCLEOTIDE SEQUENCE [LARGE SCALE GENOMIC DNA]</scope>
    <source>
        <strain evidence="5 6">CCM 7415</strain>
    </source>
</reference>
<gene>
    <name evidence="5" type="ORF">ACFFHW_15645</name>
</gene>
<keyword evidence="3" id="KW-0812">Transmembrane</keyword>
<keyword evidence="6" id="KW-1185">Reference proteome</keyword>
<name>A0ABV6G6X5_9GAMM</name>
<evidence type="ECO:0000256" key="3">
    <source>
        <dbReference type="SAM" id="Phobius"/>
    </source>
</evidence>
<keyword evidence="3" id="KW-0472">Membrane</keyword>
<dbReference type="InterPro" id="IPR043128">
    <property type="entry name" value="Rev_trsase/Diguanyl_cyclase"/>
</dbReference>
<organism evidence="5 6">
    <name type="scientific">Kushneria aurantia</name>
    <dbReference type="NCBI Taxonomy" id="504092"/>
    <lineage>
        <taxon>Bacteria</taxon>
        <taxon>Pseudomonadati</taxon>
        <taxon>Pseudomonadota</taxon>
        <taxon>Gammaproteobacteria</taxon>
        <taxon>Oceanospirillales</taxon>
        <taxon>Halomonadaceae</taxon>
        <taxon>Kushneria</taxon>
    </lineage>
</organism>
<feature type="transmembrane region" description="Helical" evidence="3">
    <location>
        <begin position="153"/>
        <end position="175"/>
    </location>
</feature>
<comment type="caution">
    <text evidence="5">The sequence shown here is derived from an EMBL/GenBank/DDBJ whole genome shotgun (WGS) entry which is preliminary data.</text>
</comment>
<dbReference type="InterPro" id="IPR050469">
    <property type="entry name" value="Diguanylate_Cyclase"/>
</dbReference>